<sequence>MAKLGRQLQVRIYWRLLNTCCGEEASFDQYAALAESVEGRLRQGFSLKQALVLELDGGEGDEQERRAGCLDALVSYLKGNDTDELAKGEHDDR</sequence>
<keyword evidence="2" id="KW-1185">Reference proteome</keyword>
<protein>
    <submittedName>
        <fullName evidence="1">Uncharacterized protein</fullName>
    </submittedName>
</protein>
<name>A0A2T1KPY7_9GAMM</name>
<evidence type="ECO:0000313" key="1">
    <source>
        <dbReference type="EMBL" id="PSF12197.1"/>
    </source>
</evidence>
<dbReference type="EMBL" id="PXNP01000016">
    <property type="protein sequence ID" value="PSF12197.1"/>
    <property type="molecule type" value="Genomic_DNA"/>
</dbReference>
<dbReference type="Proteomes" id="UP000239866">
    <property type="component" value="Unassembled WGS sequence"/>
</dbReference>
<reference evidence="1 2" key="1">
    <citation type="submission" date="2018-03" db="EMBL/GenBank/DDBJ databases">
        <title>Marinobacter brunus sp. nov., a marine bacterium of Gamma-proteobacteria isolated from the surface seawater of the South China Sea.</title>
        <authorList>
            <person name="Cheng H."/>
            <person name="Wu Y.-H."/>
            <person name="Xamxidin M."/>
            <person name="Xu X.-W."/>
        </authorList>
    </citation>
    <scope>NUCLEOTIDE SEQUENCE [LARGE SCALE GENOMIC DNA]</scope>
    <source>
        <strain evidence="1 2">NH169-3</strain>
    </source>
</reference>
<evidence type="ECO:0000313" key="2">
    <source>
        <dbReference type="Proteomes" id="UP000239866"/>
    </source>
</evidence>
<proteinExistence type="predicted"/>
<organism evidence="1 2">
    <name type="scientific">Marinobacter fuscus</name>
    <dbReference type="NCBI Taxonomy" id="2109942"/>
    <lineage>
        <taxon>Bacteria</taxon>
        <taxon>Pseudomonadati</taxon>
        <taxon>Pseudomonadota</taxon>
        <taxon>Gammaproteobacteria</taxon>
        <taxon>Pseudomonadales</taxon>
        <taxon>Marinobacteraceae</taxon>
        <taxon>Marinobacter</taxon>
    </lineage>
</organism>
<accession>A0A2T1KPY7</accession>
<gene>
    <name evidence="1" type="ORF">C7H09_04790</name>
</gene>
<comment type="caution">
    <text evidence="1">The sequence shown here is derived from an EMBL/GenBank/DDBJ whole genome shotgun (WGS) entry which is preliminary data.</text>
</comment>
<dbReference type="AlphaFoldDB" id="A0A2T1KPY7"/>